<keyword evidence="5 10" id="KW-0067">ATP-binding</keyword>
<evidence type="ECO:0000256" key="3">
    <source>
        <dbReference type="ARBA" id="ARBA00022679"/>
    </source>
</evidence>
<comment type="catalytic activity">
    <reaction evidence="6">
        <text>cob(I)alamin-[corrinoid adenosyltransferase] + ATP = apo-[corrinoid adenosyltransferase] + adenosylcob(III)alamin + triphosphate</text>
        <dbReference type="Rhea" id="RHEA:56796"/>
        <dbReference type="Rhea" id="RHEA-COMP:14743"/>
        <dbReference type="Rhea" id="RHEA-COMP:14744"/>
        <dbReference type="ChEBI" id="CHEBI:18036"/>
        <dbReference type="ChEBI" id="CHEBI:18408"/>
        <dbReference type="ChEBI" id="CHEBI:30616"/>
        <dbReference type="ChEBI" id="CHEBI:60488"/>
        <dbReference type="ChEBI" id="CHEBI:83228"/>
    </reaction>
    <physiologicalReaction direction="left-to-right" evidence="6">
        <dbReference type="Rhea" id="RHEA:56797"/>
    </physiologicalReaction>
</comment>
<reference evidence="13" key="1">
    <citation type="submission" date="2009-03" db="EMBL/GenBank/DDBJ databases">
        <title>Caligus rogercresseyi ESTs and full-length cDNAs.</title>
        <authorList>
            <person name="Yasuike M."/>
            <person name="von Schalburg K."/>
            <person name="Cooper G."/>
            <person name="Leong J."/>
            <person name="Jones S.R.M."/>
            <person name="Koop B.F."/>
        </authorList>
    </citation>
    <scope>NUCLEOTIDE SEQUENCE</scope>
    <source>
        <tissue evidence="13">Whole tissue</tissue>
    </source>
</reference>
<gene>
    <name evidence="13" type="primary">MMAB</name>
</gene>
<dbReference type="GO" id="GO:0005524">
    <property type="term" value="F:ATP binding"/>
    <property type="evidence" value="ECO:0007669"/>
    <property type="project" value="UniProtKB-UniRule"/>
</dbReference>
<evidence type="ECO:0000256" key="2">
    <source>
        <dbReference type="ARBA" id="ARBA00011233"/>
    </source>
</evidence>
<evidence type="ECO:0000313" key="13">
    <source>
        <dbReference type="EMBL" id="ACO10684.1"/>
    </source>
</evidence>
<feature type="region of interest" description="Disordered" evidence="11">
    <location>
        <begin position="231"/>
        <end position="259"/>
    </location>
</feature>
<evidence type="ECO:0000256" key="4">
    <source>
        <dbReference type="ARBA" id="ARBA00022741"/>
    </source>
</evidence>
<dbReference type="Pfam" id="PF01923">
    <property type="entry name" value="Cob_adeno_trans"/>
    <property type="match status" value="1"/>
</dbReference>
<evidence type="ECO:0000259" key="12">
    <source>
        <dbReference type="Pfam" id="PF01923"/>
    </source>
</evidence>
<accession>C1BNT1</accession>
<name>C1BNT1_CALRO</name>
<comment type="similarity">
    <text evidence="1 10">Belongs to the Cob(I)alamin adenosyltransferase family.</text>
</comment>
<dbReference type="FunFam" id="1.20.1200.10:FF:000001">
    <property type="entry name" value="Cob(I)yrinic acid a,c-diamide adenosyltransferase"/>
    <property type="match status" value="1"/>
</dbReference>
<dbReference type="GO" id="GO:0009235">
    <property type="term" value="P:cobalamin metabolic process"/>
    <property type="evidence" value="ECO:0007669"/>
    <property type="project" value="UniProtKB-ARBA"/>
</dbReference>
<feature type="compositionally biased region" description="Basic residues" evidence="11">
    <location>
        <begin position="247"/>
        <end position="259"/>
    </location>
</feature>
<evidence type="ECO:0000256" key="9">
    <source>
        <dbReference type="ARBA" id="ARBA00075216"/>
    </source>
</evidence>
<evidence type="ECO:0000256" key="8">
    <source>
        <dbReference type="ARBA" id="ARBA00071654"/>
    </source>
</evidence>
<dbReference type="PANTHER" id="PTHR12213:SF0">
    <property type="entry name" value="CORRINOID ADENOSYLTRANSFERASE MMAB"/>
    <property type="match status" value="1"/>
</dbReference>
<dbReference type="Gene3D" id="1.20.1200.10">
    <property type="entry name" value="Cobalamin adenosyltransferase-like"/>
    <property type="match status" value="1"/>
</dbReference>
<evidence type="ECO:0000256" key="6">
    <source>
        <dbReference type="ARBA" id="ARBA00051988"/>
    </source>
</evidence>
<evidence type="ECO:0000256" key="11">
    <source>
        <dbReference type="SAM" id="MobiDB-lite"/>
    </source>
</evidence>
<dbReference type="InterPro" id="IPR029499">
    <property type="entry name" value="PduO-typ"/>
</dbReference>
<dbReference type="SUPFAM" id="SSF89028">
    <property type="entry name" value="Cobalamin adenosyltransferase-like"/>
    <property type="match status" value="1"/>
</dbReference>
<evidence type="ECO:0000256" key="7">
    <source>
        <dbReference type="ARBA" id="ARBA00056747"/>
    </source>
</evidence>
<evidence type="ECO:0000256" key="1">
    <source>
        <dbReference type="ARBA" id="ARBA00007487"/>
    </source>
</evidence>
<dbReference type="InterPro" id="IPR036451">
    <property type="entry name" value="CblAdoTrfase-like_sf"/>
</dbReference>
<feature type="domain" description="Cobalamin adenosyltransferase-like" evidence="12">
    <location>
        <begin position="48"/>
        <end position="216"/>
    </location>
</feature>
<comment type="subunit">
    <text evidence="2">Homotrimer.</text>
</comment>
<keyword evidence="4 10" id="KW-0547">Nucleotide-binding</keyword>
<organism evidence="13">
    <name type="scientific">Caligus rogercresseyi</name>
    <name type="common">Sea louse</name>
    <dbReference type="NCBI Taxonomy" id="217165"/>
    <lineage>
        <taxon>Eukaryota</taxon>
        <taxon>Metazoa</taxon>
        <taxon>Ecdysozoa</taxon>
        <taxon>Arthropoda</taxon>
        <taxon>Crustacea</taxon>
        <taxon>Multicrustacea</taxon>
        <taxon>Hexanauplia</taxon>
        <taxon>Copepoda</taxon>
        <taxon>Siphonostomatoida</taxon>
        <taxon>Caligidae</taxon>
        <taxon>Caligus</taxon>
    </lineage>
</organism>
<comment type="function">
    <text evidence="7">Converts cob(I)alamin to adenosylcobalamin (adenosylcob(III)alamin), a coenzyme for methylmalonyl-CoA mutase, therefore participates in the final step of the vitamin B12 conversion. Generates adenosylcobalamin (AdoCbl) and directly delivers the cofactor to MUT in a transfer that is stimulated by ATP-binding to MMAB and gated by MMAA.</text>
</comment>
<dbReference type="NCBIfam" id="TIGR00636">
    <property type="entry name" value="PduO_Nterm"/>
    <property type="match status" value="1"/>
</dbReference>
<keyword evidence="3 10" id="KW-0808">Transferase</keyword>
<dbReference type="GO" id="GO:0008817">
    <property type="term" value="F:corrinoid adenosyltransferase activity"/>
    <property type="evidence" value="ECO:0007669"/>
    <property type="project" value="UniProtKB-ARBA"/>
</dbReference>
<sequence>MSLSARLFWGRGLLSMGLQTPIRPSCFSSYPSDEKPKSPRKASKYPRIYTRTGDGGNSSLYTGERRPKSDGIFDALGTTDELSSHIGLAYSYAAENQHPYLDHLERIQCLLQDIGPNIATPRSSAREVHLRKVEFNPRHTQELEEWIDEYSKSLLPLKNFILPGGGKTSASLHVARSVCRRAERTVAPLVAGEQVDPEALKYLNRLSDFLFTISRFAARLDKMEETIYTQPGEEESNFESHSDGVWKIKKKSKEKKQDQ</sequence>
<dbReference type="AlphaFoldDB" id="C1BNT1"/>
<evidence type="ECO:0000256" key="10">
    <source>
        <dbReference type="RuleBase" id="RU366026"/>
    </source>
</evidence>
<protein>
    <recommendedName>
        <fullName evidence="8">Corrinoid adenosyltransferase MMAB</fullName>
    </recommendedName>
    <alternativeName>
        <fullName evidence="9">ATP:co(I)rrinoid adenosyltransferase MMAB</fullName>
    </alternativeName>
</protein>
<proteinExistence type="evidence at transcript level"/>
<dbReference type="EMBL" id="BT076260">
    <property type="protein sequence ID" value="ACO10684.1"/>
    <property type="molecule type" value="mRNA"/>
</dbReference>
<dbReference type="InterPro" id="IPR016030">
    <property type="entry name" value="CblAdoTrfase-like"/>
</dbReference>
<feature type="region of interest" description="Disordered" evidence="11">
    <location>
        <begin position="27"/>
        <end position="66"/>
    </location>
</feature>
<dbReference type="PANTHER" id="PTHR12213">
    <property type="entry name" value="CORRINOID ADENOSYLTRANSFERASE"/>
    <property type="match status" value="1"/>
</dbReference>
<evidence type="ECO:0000256" key="5">
    <source>
        <dbReference type="ARBA" id="ARBA00022840"/>
    </source>
</evidence>